<sequence>MCGESNVGHMRQLSKFAMTHSAMGEFVILTTAYIDSLSGVKGLPLEEFPSQTVTIKLGDAKRLLAELKKSIAYIEAGIEPPFSEIVER</sequence>
<dbReference type="RefSeq" id="WP_132926719.1">
    <property type="nucleotide sequence ID" value="NZ_SJOI01000001.1"/>
</dbReference>
<comment type="caution">
    <text evidence="1">The sequence shown here is derived from an EMBL/GenBank/DDBJ whole genome shotgun (WGS) entry which is preliminary data.</text>
</comment>
<protein>
    <submittedName>
        <fullName evidence="1">Uncharacterized protein</fullName>
    </submittedName>
</protein>
<gene>
    <name evidence="1" type="ORF">EZJ58_5224</name>
</gene>
<dbReference type="AlphaFoldDB" id="A0A4R1NQ91"/>
<accession>A0A4R1NQ91</accession>
<evidence type="ECO:0000313" key="1">
    <source>
        <dbReference type="EMBL" id="TCL06926.1"/>
    </source>
</evidence>
<name>A0A4R1NQ91_9GAMM</name>
<dbReference type="EMBL" id="SJOI01000001">
    <property type="protein sequence ID" value="TCL06926.1"/>
    <property type="molecule type" value="Genomic_DNA"/>
</dbReference>
<dbReference type="OrthoDB" id="6493232at2"/>
<proteinExistence type="predicted"/>
<organism evidence="1 2">
    <name type="scientific">Sodalis ligni</name>
    <dbReference type="NCBI Taxonomy" id="2697027"/>
    <lineage>
        <taxon>Bacteria</taxon>
        <taxon>Pseudomonadati</taxon>
        <taxon>Pseudomonadota</taxon>
        <taxon>Gammaproteobacteria</taxon>
        <taxon>Enterobacterales</taxon>
        <taxon>Bruguierivoracaceae</taxon>
        <taxon>Sodalis</taxon>
    </lineage>
</organism>
<reference evidence="1 2" key="1">
    <citation type="submission" date="2019-02" db="EMBL/GenBank/DDBJ databases">
        <title>Investigation of anaerobic lignin degradation for improved lignocellulosic biofuels.</title>
        <authorList>
            <person name="Deangelis K."/>
        </authorList>
    </citation>
    <scope>NUCLEOTIDE SEQUENCE [LARGE SCALE GENOMIC DNA]</scope>
    <source>
        <strain evidence="1 2">159R</strain>
    </source>
</reference>
<keyword evidence="2" id="KW-1185">Reference proteome</keyword>
<dbReference type="Proteomes" id="UP000294555">
    <property type="component" value="Unassembled WGS sequence"/>
</dbReference>
<evidence type="ECO:0000313" key="2">
    <source>
        <dbReference type="Proteomes" id="UP000294555"/>
    </source>
</evidence>